<accession>A0AAV9CAU6</accession>
<dbReference type="AlphaFoldDB" id="A0AAV9CAU6"/>
<gene>
    <name evidence="1" type="ORF">QJS10_CPB20g01686</name>
</gene>
<evidence type="ECO:0000313" key="1">
    <source>
        <dbReference type="EMBL" id="KAK1285714.1"/>
    </source>
</evidence>
<organism evidence="1 2">
    <name type="scientific">Acorus calamus</name>
    <name type="common">Sweet flag</name>
    <dbReference type="NCBI Taxonomy" id="4465"/>
    <lineage>
        <taxon>Eukaryota</taxon>
        <taxon>Viridiplantae</taxon>
        <taxon>Streptophyta</taxon>
        <taxon>Embryophyta</taxon>
        <taxon>Tracheophyta</taxon>
        <taxon>Spermatophyta</taxon>
        <taxon>Magnoliopsida</taxon>
        <taxon>Liliopsida</taxon>
        <taxon>Acoraceae</taxon>
        <taxon>Acorus</taxon>
    </lineage>
</organism>
<dbReference type="Proteomes" id="UP001180020">
    <property type="component" value="Unassembled WGS sequence"/>
</dbReference>
<name>A0AAV9CAU6_ACOCL</name>
<dbReference type="EMBL" id="JAUJYO010000020">
    <property type="protein sequence ID" value="KAK1285714.1"/>
    <property type="molecule type" value="Genomic_DNA"/>
</dbReference>
<reference evidence="1" key="2">
    <citation type="submission" date="2023-06" db="EMBL/GenBank/DDBJ databases">
        <authorList>
            <person name="Ma L."/>
            <person name="Liu K.-W."/>
            <person name="Li Z."/>
            <person name="Hsiao Y.-Y."/>
            <person name="Qi Y."/>
            <person name="Fu T."/>
            <person name="Tang G."/>
            <person name="Zhang D."/>
            <person name="Sun W.-H."/>
            <person name="Liu D.-K."/>
            <person name="Li Y."/>
            <person name="Chen G.-Z."/>
            <person name="Liu X.-D."/>
            <person name="Liao X.-Y."/>
            <person name="Jiang Y.-T."/>
            <person name="Yu X."/>
            <person name="Hao Y."/>
            <person name="Huang J."/>
            <person name="Zhao X.-W."/>
            <person name="Ke S."/>
            <person name="Chen Y.-Y."/>
            <person name="Wu W.-L."/>
            <person name="Hsu J.-L."/>
            <person name="Lin Y.-F."/>
            <person name="Huang M.-D."/>
            <person name="Li C.-Y."/>
            <person name="Huang L."/>
            <person name="Wang Z.-W."/>
            <person name="Zhao X."/>
            <person name="Zhong W.-Y."/>
            <person name="Peng D.-H."/>
            <person name="Ahmad S."/>
            <person name="Lan S."/>
            <person name="Zhang J.-S."/>
            <person name="Tsai W.-C."/>
            <person name="Van De Peer Y."/>
            <person name="Liu Z.-J."/>
        </authorList>
    </citation>
    <scope>NUCLEOTIDE SEQUENCE</scope>
    <source>
        <strain evidence="1">CP</strain>
        <tissue evidence="1">Leaves</tissue>
    </source>
</reference>
<comment type="caution">
    <text evidence="1">The sequence shown here is derived from an EMBL/GenBank/DDBJ whole genome shotgun (WGS) entry which is preliminary data.</text>
</comment>
<evidence type="ECO:0000313" key="2">
    <source>
        <dbReference type="Proteomes" id="UP001180020"/>
    </source>
</evidence>
<protein>
    <submittedName>
        <fullName evidence="1">Uncharacterized protein</fullName>
    </submittedName>
</protein>
<reference evidence="1" key="1">
    <citation type="journal article" date="2023" name="Nat. Commun.">
        <title>Diploid and tetraploid genomes of Acorus and the evolution of monocots.</title>
        <authorList>
            <person name="Ma L."/>
            <person name="Liu K.W."/>
            <person name="Li Z."/>
            <person name="Hsiao Y.Y."/>
            <person name="Qi Y."/>
            <person name="Fu T."/>
            <person name="Tang G.D."/>
            <person name="Zhang D."/>
            <person name="Sun W.H."/>
            <person name="Liu D.K."/>
            <person name="Li Y."/>
            <person name="Chen G.Z."/>
            <person name="Liu X.D."/>
            <person name="Liao X.Y."/>
            <person name="Jiang Y.T."/>
            <person name="Yu X."/>
            <person name="Hao Y."/>
            <person name="Huang J."/>
            <person name="Zhao X.W."/>
            <person name="Ke S."/>
            <person name="Chen Y.Y."/>
            <person name="Wu W.L."/>
            <person name="Hsu J.L."/>
            <person name="Lin Y.F."/>
            <person name="Huang M.D."/>
            <person name="Li C.Y."/>
            <person name="Huang L."/>
            <person name="Wang Z.W."/>
            <person name="Zhao X."/>
            <person name="Zhong W.Y."/>
            <person name="Peng D.H."/>
            <person name="Ahmad S."/>
            <person name="Lan S."/>
            <person name="Zhang J.S."/>
            <person name="Tsai W.C."/>
            <person name="Van de Peer Y."/>
            <person name="Liu Z.J."/>
        </authorList>
    </citation>
    <scope>NUCLEOTIDE SEQUENCE</scope>
    <source>
        <strain evidence="1">CP</strain>
    </source>
</reference>
<keyword evidence="2" id="KW-1185">Reference proteome</keyword>
<proteinExistence type="predicted"/>
<sequence>MMRLRITGYGANDYRKIDPNYEGTKGPLRHLFSPELLHFSKKFEAYPFHRERSVLDHWSKVKWDN</sequence>